<feature type="domain" description="RNA polymerase Rpb1" evidence="1">
    <location>
        <begin position="11"/>
        <end position="69"/>
    </location>
</feature>
<dbReference type="InterPro" id="IPR007075">
    <property type="entry name" value="RNA_pol_Rpb1_6"/>
</dbReference>
<dbReference type="SUPFAM" id="SSF64484">
    <property type="entry name" value="beta and beta-prime subunits of DNA dependent RNA-polymerase"/>
    <property type="match status" value="1"/>
</dbReference>
<accession>A0ABQ9VQV3</accession>
<protein>
    <submittedName>
        <fullName evidence="2">DNA-directed RNA polymerase II subunit RPB1</fullName>
    </submittedName>
</protein>
<gene>
    <name evidence="2" type="primary">POLR2A_2</name>
    <name evidence="2" type="ORF">P7K49_011025</name>
</gene>
<reference evidence="2 3" key="1">
    <citation type="submission" date="2023-05" db="EMBL/GenBank/DDBJ databases">
        <title>B98-5 Cell Line De Novo Hybrid Assembly: An Optical Mapping Approach.</title>
        <authorList>
            <person name="Kananen K."/>
            <person name="Auerbach J.A."/>
            <person name="Kautto E."/>
            <person name="Blachly J.S."/>
        </authorList>
    </citation>
    <scope>NUCLEOTIDE SEQUENCE [LARGE SCALE GENOMIC DNA]</scope>
    <source>
        <strain evidence="2">B95-8</strain>
        <tissue evidence="2">Cell line</tissue>
    </source>
</reference>
<dbReference type="GO" id="GO:0000428">
    <property type="term" value="C:DNA-directed RNA polymerase complex"/>
    <property type="evidence" value="ECO:0007669"/>
    <property type="project" value="UniProtKB-KW"/>
</dbReference>
<proteinExistence type="predicted"/>
<name>A0ABQ9VQV3_SAGOE</name>
<keyword evidence="2" id="KW-0804">Transcription</keyword>
<feature type="domain" description="RNA polymerase Rpb1" evidence="1">
    <location>
        <begin position="99"/>
        <end position="166"/>
    </location>
</feature>
<organism evidence="2 3">
    <name type="scientific">Saguinus oedipus</name>
    <name type="common">Cotton-top tamarin</name>
    <name type="synonym">Oedipomidas oedipus</name>
    <dbReference type="NCBI Taxonomy" id="9490"/>
    <lineage>
        <taxon>Eukaryota</taxon>
        <taxon>Metazoa</taxon>
        <taxon>Chordata</taxon>
        <taxon>Craniata</taxon>
        <taxon>Vertebrata</taxon>
        <taxon>Euteleostomi</taxon>
        <taxon>Mammalia</taxon>
        <taxon>Eutheria</taxon>
        <taxon>Euarchontoglires</taxon>
        <taxon>Primates</taxon>
        <taxon>Haplorrhini</taxon>
        <taxon>Platyrrhini</taxon>
        <taxon>Cebidae</taxon>
        <taxon>Callitrichinae</taxon>
        <taxon>Saguinus</taxon>
    </lineage>
</organism>
<evidence type="ECO:0000259" key="1">
    <source>
        <dbReference type="Pfam" id="PF04992"/>
    </source>
</evidence>
<keyword evidence="3" id="KW-1185">Reference proteome</keyword>
<evidence type="ECO:0000313" key="2">
    <source>
        <dbReference type="EMBL" id="KAK2111279.1"/>
    </source>
</evidence>
<dbReference type="EMBL" id="JASSZA010000005">
    <property type="protein sequence ID" value="KAK2111279.1"/>
    <property type="molecule type" value="Genomic_DNA"/>
</dbReference>
<sequence>MFGLGLYKFVFRFDYTNERALQRMLQEDLVKDVLSNAHIQNELEREFEQVWEDREVLRVIFPTGDSKVRVGGKCYTTDVPPWMAVPRLNPSIHSLLPQVVLPCNLLRMIWNVQKIFHINPRLPSDLHPIKVVEVKELSKKLVIVNGDDPLSRQAQENATLLFNIHL</sequence>
<comment type="caution">
    <text evidence="2">The sequence shown here is derived from an EMBL/GenBank/DDBJ whole genome shotgun (WGS) entry which is preliminary data.</text>
</comment>
<dbReference type="Pfam" id="PF04992">
    <property type="entry name" value="RNA_pol_Rpb1_6"/>
    <property type="match status" value="2"/>
</dbReference>
<dbReference type="Proteomes" id="UP001266305">
    <property type="component" value="Unassembled WGS sequence"/>
</dbReference>
<keyword evidence="2" id="KW-0240">DNA-directed RNA polymerase</keyword>
<evidence type="ECO:0000313" key="3">
    <source>
        <dbReference type="Proteomes" id="UP001266305"/>
    </source>
</evidence>